<evidence type="ECO:0000313" key="2">
    <source>
        <dbReference type="Proteomes" id="UP001055811"/>
    </source>
</evidence>
<gene>
    <name evidence="1" type="ORF">L2E82_47703</name>
</gene>
<reference evidence="2" key="1">
    <citation type="journal article" date="2022" name="Mol. Ecol. Resour.">
        <title>The genomes of chicory, endive, great burdock and yacon provide insights into Asteraceae palaeo-polyploidization history and plant inulin production.</title>
        <authorList>
            <person name="Fan W."/>
            <person name="Wang S."/>
            <person name="Wang H."/>
            <person name="Wang A."/>
            <person name="Jiang F."/>
            <person name="Liu H."/>
            <person name="Zhao H."/>
            <person name="Xu D."/>
            <person name="Zhang Y."/>
        </authorList>
    </citation>
    <scope>NUCLEOTIDE SEQUENCE [LARGE SCALE GENOMIC DNA]</scope>
    <source>
        <strain evidence="2">cv. Punajuju</strain>
    </source>
</reference>
<sequence length="155" mass="17435">MPSTTVDEQAVVVHVETPAEANHGIFNFVIAFLFKFITHIVNHLKPPARIWINYFERIFGEEAVIMPSPFNFIITNLYALVEIKSQGSENPFQTHPQSMNVVVTSLLFYGLASAVEHFISATRLERLSVYSIIARLGKICCLCILVASLSSLFYL</sequence>
<dbReference type="EMBL" id="CM042017">
    <property type="protein sequence ID" value="KAI3689736.1"/>
    <property type="molecule type" value="Genomic_DNA"/>
</dbReference>
<organism evidence="1 2">
    <name type="scientific">Cichorium intybus</name>
    <name type="common">Chicory</name>
    <dbReference type="NCBI Taxonomy" id="13427"/>
    <lineage>
        <taxon>Eukaryota</taxon>
        <taxon>Viridiplantae</taxon>
        <taxon>Streptophyta</taxon>
        <taxon>Embryophyta</taxon>
        <taxon>Tracheophyta</taxon>
        <taxon>Spermatophyta</taxon>
        <taxon>Magnoliopsida</taxon>
        <taxon>eudicotyledons</taxon>
        <taxon>Gunneridae</taxon>
        <taxon>Pentapetalae</taxon>
        <taxon>asterids</taxon>
        <taxon>campanulids</taxon>
        <taxon>Asterales</taxon>
        <taxon>Asteraceae</taxon>
        <taxon>Cichorioideae</taxon>
        <taxon>Cichorieae</taxon>
        <taxon>Cichoriinae</taxon>
        <taxon>Cichorium</taxon>
    </lineage>
</organism>
<reference evidence="1 2" key="2">
    <citation type="journal article" date="2022" name="Mol. Ecol. Resour.">
        <title>The genomes of chicory, endive, great burdock and yacon provide insights into Asteraceae paleo-polyploidization history and plant inulin production.</title>
        <authorList>
            <person name="Fan W."/>
            <person name="Wang S."/>
            <person name="Wang H."/>
            <person name="Wang A."/>
            <person name="Jiang F."/>
            <person name="Liu H."/>
            <person name="Zhao H."/>
            <person name="Xu D."/>
            <person name="Zhang Y."/>
        </authorList>
    </citation>
    <scope>NUCLEOTIDE SEQUENCE [LARGE SCALE GENOMIC DNA]</scope>
    <source>
        <strain evidence="2">cv. Punajuju</strain>
        <tissue evidence="1">Leaves</tissue>
    </source>
</reference>
<protein>
    <submittedName>
        <fullName evidence="1">Uncharacterized protein</fullName>
    </submittedName>
</protein>
<evidence type="ECO:0000313" key="1">
    <source>
        <dbReference type="EMBL" id="KAI3689736.1"/>
    </source>
</evidence>
<comment type="caution">
    <text evidence="1">The sequence shown here is derived from an EMBL/GenBank/DDBJ whole genome shotgun (WGS) entry which is preliminary data.</text>
</comment>
<keyword evidence="2" id="KW-1185">Reference proteome</keyword>
<name>A0ACB8YWB1_CICIN</name>
<accession>A0ACB8YWB1</accession>
<dbReference type="Proteomes" id="UP001055811">
    <property type="component" value="Linkage Group LG09"/>
</dbReference>
<proteinExistence type="predicted"/>